<name>A0AAV4W159_CAEEX</name>
<proteinExistence type="predicted"/>
<evidence type="ECO:0000313" key="1">
    <source>
        <dbReference type="EMBL" id="GIY75736.1"/>
    </source>
</evidence>
<gene>
    <name evidence="1" type="ORF">CEXT_528881</name>
</gene>
<comment type="caution">
    <text evidence="1">The sequence shown here is derived from an EMBL/GenBank/DDBJ whole genome shotgun (WGS) entry which is preliminary data.</text>
</comment>
<reference evidence="1 2" key="1">
    <citation type="submission" date="2021-06" db="EMBL/GenBank/DDBJ databases">
        <title>Caerostris extrusa draft genome.</title>
        <authorList>
            <person name="Kono N."/>
            <person name="Arakawa K."/>
        </authorList>
    </citation>
    <scope>NUCLEOTIDE SEQUENCE [LARGE SCALE GENOMIC DNA]</scope>
</reference>
<protein>
    <submittedName>
        <fullName evidence="1">Uncharacterized protein</fullName>
    </submittedName>
</protein>
<dbReference type="EMBL" id="BPLR01015382">
    <property type="protein sequence ID" value="GIY75736.1"/>
    <property type="molecule type" value="Genomic_DNA"/>
</dbReference>
<sequence length="89" mass="10342">MRLLTKLDQLRYLASSETVGSCVPIKSSSWQRKWGSAALISRMEVYNLLYCHGHLNTAWAWLQYWTSSHRLKIDFFSNMGDGSRKALWS</sequence>
<keyword evidence="2" id="KW-1185">Reference proteome</keyword>
<dbReference type="Proteomes" id="UP001054945">
    <property type="component" value="Unassembled WGS sequence"/>
</dbReference>
<organism evidence="1 2">
    <name type="scientific">Caerostris extrusa</name>
    <name type="common">Bark spider</name>
    <name type="synonym">Caerostris bankana</name>
    <dbReference type="NCBI Taxonomy" id="172846"/>
    <lineage>
        <taxon>Eukaryota</taxon>
        <taxon>Metazoa</taxon>
        <taxon>Ecdysozoa</taxon>
        <taxon>Arthropoda</taxon>
        <taxon>Chelicerata</taxon>
        <taxon>Arachnida</taxon>
        <taxon>Araneae</taxon>
        <taxon>Araneomorphae</taxon>
        <taxon>Entelegynae</taxon>
        <taxon>Araneoidea</taxon>
        <taxon>Araneidae</taxon>
        <taxon>Caerostris</taxon>
    </lineage>
</organism>
<accession>A0AAV4W159</accession>
<dbReference type="AlphaFoldDB" id="A0AAV4W159"/>
<evidence type="ECO:0000313" key="2">
    <source>
        <dbReference type="Proteomes" id="UP001054945"/>
    </source>
</evidence>